<dbReference type="PIRSF" id="PIRSF001221">
    <property type="entry name" value="Amidase_fungi"/>
    <property type="match status" value="1"/>
</dbReference>
<evidence type="ECO:0000313" key="9">
    <source>
        <dbReference type="Proteomes" id="UP000029665"/>
    </source>
</evidence>
<sequence>MPEQDWKAQCAARKQRQLEQIPKEWTITPPPDTQRNVLDVPRTCGLLTARELEITDTVNVDILLDKLRTGQWSSVEVTTAFYKRAIIAQQLTNCLTEIFIERALARAKEVDDYLQAHGEPMGPLHGLPISLKDQFCIKGLETIMGYAGWIGRVADRDSVLVEILYECGAVPFVRTNVPQTLMWGETHNHVFGRTTNPYNRYMTPGGSSGGEGALVALRGSPLGVGTDIGGSIRIPSAFCGLYGLRPSYNRLPYCGAVNSQEGQESISSVLGPMTNSLAGVRAFTKAVIDAKPWRKDPVCVRKEWSEREYALGEHGGQGGKMCFAVMWDNGVVKPHPPVKRAMELTKAALEAAGHTVINWENHRHLEIYTVGERIFAADDALDLRKDCELSGEPLMQTMSPTTDAHEHALDEPMQVTIVGERKHLSAYELWELHKEKRALRKSHLDHWEATVSRTGTGRPVDAIISPVAAYASCPHGCNSYVPPPSLFRCLQRDAERHGRARAGRGRRDYFYTSFCNFLDYTAHVFPATFAHKSLDGRAPPHEFYNREDEAVYKLCEPLFPVVCSEVMGMLTGCFRYVDDPELWHGMPVGLQLIGRTHEEEGVIGMTEVLDEALKKYKQSRGLR</sequence>
<dbReference type="InterPro" id="IPR036928">
    <property type="entry name" value="AS_sf"/>
</dbReference>
<dbReference type="Gene3D" id="3.90.1300.10">
    <property type="entry name" value="Amidase signature (AS) domain"/>
    <property type="match status" value="2"/>
</dbReference>
<protein>
    <recommendedName>
        <fullName evidence="3">amidase</fullName>
        <ecNumber evidence="3">3.5.1.4</ecNumber>
    </recommendedName>
</protein>
<dbReference type="InterPro" id="IPR020556">
    <property type="entry name" value="Amidase_CS"/>
</dbReference>
<feature type="active site" description="Charge relay system" evidence="5">
    <location>
        <position position="207"/>
    </location>
</feature>
<dbReference type="SUPFAM" id="SSF75304">
    <property type="entry name" value="Amidase signature (AS) enzymes"/>
    <property type="match status" value="1"/>
</dbReference>
<evidence type="ECO:0000313" key="8">
    <source>
        <dbReference type="EMBL" id="CDO71744.1"/>
    </source>
</evidence>
<evidence type="ECO:0000256" key="3">
    <source>
        <dbReference type="ARBA" id="ARBA00012922"/>
    </source>
</evidence>
<name>A0A060SHP8_PYCCI</name>
<evidence type="ECO:0000256" key="4">
    <source>
        <dbReference type="ARBA" id="ARBA00022801"/>
    </source>
</evidence>
<comment type="similarity">
    <text evidence="2">Belongs to the amidase family.</text>
</comment>
<accession>A0A060SHP8</accession>
<dbReference type="Proteomes" id="UP000029665">
    <property type="component" value="Unassembled WGS sequence"/>
</dbReference>
<gene>
    <name evidence="8" type="ORF">BN946_scf184920.g28</name>
</gene>
<dbReference type="PANTHER" id="PTHR46072:SF2">
    <property type="entry name" value="AMIDASE (EUROFUNG)"/>
    <property type="match status" value="1"/>
</dbReference>
<dbReference type="GO" id="GO:0004040">
    <property type="term" value="F:amidase activity"/>
    <property type="evidence" value="ECO:0007669"/>
    <property type="project" value="UniProtKB-EC"/>
</dbReference>
<comment type="caution">
    <text evidence="8">The sequence shown here is derived from an EMBL/GenBank/DDBJ whole genome shotgun (WGS) entry which is preliminary data.</text>
</comment>
<evidence type="ECO:0000259" key="7">
    <source>
        <dbReference type="Pfam" id="PF01425"/>
    </source>
</evidence>
<dbReference type="EC" id="3.5.1.4" evidence="3"/>
<feature type="active site" description="Charge relay system" evidence="5">
    <location>
        <position position="132"/>
    </location>
</feature>
<evidence type="ECO:0000256" key="5">
    <source>
        <dbReference type="PIRSR" id="PIRSR001221-1"/>
    </source>
</evidence>
<dbReference type="PANTHER" id="PTHR46072">
    <property type="entry name" value="AMIDASE-RELATED-RELATED"/>
    <property type="match status" value="1"/>
</dbReference>
<dbReference type="Pfam" id="PF01425">
    <property type="entry name" value="Amidase"/>
    <property type="match status" value="1"/>
</dbReference>
<dbReference type="InterPro" id="IPR023631">
    <property type="entry name" value="Amidase_dom"/>
</dbReference>
<keyword evidence="9" id="KW-1185">Reference proteome</keyword>
<feature type="binding site" evidence="6">
    <location>
        <position position="207"/>
    </location>
    <ligand>
        <name>substrate</name>
    </ligand>
</feature>
<evidence type="ECO:0000256" key="2">
    <source>
        <dbReference type="ARBA" id="ARBA00009199"/>
    </source>
</evidence>
<evidence type="ECO:0000256" key="6">
    <source>
        <dbReference type="PIRSR" id="PIRSR001221-2"/>
    </source>
</evidence>
<proteinExistence type="inferred from homology"/>
<feature type="active site" description="Acyl-ester intermediate" evidence="5">
    <location>
        <position position="231"/>
    </location>
</feature>
<reference evidence="8" key="1">
    <citation type="submission" date="2014-01" db="EMBL/GenBank/DDBJ databases">
        <title>The genome of the white-rot fungus Pycnoporus cinnabarinus: a basidiomycete model with a versatile arsenal for lignocellulosic biomass breakdown.</title>
        <authorList>
            <person name="Levasseur A."/>
            <person name="Lomascolo A."/>
            <person name="Ruiz-Duenas F.J."/>
            <person name="Uzan E."/>
            <person name="Piumi F."/>
            <person name="Kues U."/>
            <person name="Ram A.F.J."/>
            <person name="Murat C."/>
            <person name="Haon M."/>
            <person name="Benoit I."/>
            <person name="Arfi Y."/>
            <person name="Chevret D."/>
            <person name="Drula E."/>
            <person name="Kwon M.J."/>
            <person name="Gouret P."/>
            <person name="Lesage-Meessen L."/>
            <person name="Lombard V."/>
            <person name="Mariette J."/>
            <person name="Noirot C."/>
            <person name="Park J."/>
            <person name="Patyshakuliyeva A."/>
            <person name="Wieneger R.A.B."/>
            <person name="Wosten H.A.B."/>
            <person name="Martin F."/>
            <person name="Coutinho P.M."/>
            <person name="de Vries R."/>
            <person name="Martinez A.T."/>
            <person name="Klopp C."/>
            <person name="Pontarotti P."/>
            <person name="Henrissat B."/>
            <person name="Record E."/>
        </authorList>
    </citation>
    <scope>NUCLEOTIDE SEQUENCE [LARGE SCALE GENOMIC DNA]</scope>
    <source>
        <strain evidence="8">BRFM137</strain>
    </source>
</reference>
<dbReference type="OrthoDB" id="6428749at2759"/>
<keyword evidence="4" id="KW-0378">Hydrolase</keyword>
<organism evidence="8 9">
    <name type="scientific">Pycnoporus cinnabarinus</name>
    <name type="common">Cinnabar-red polypore</name>
    <name type="synonym">Trametes cinnabarina</name>
    <dbReference type="NCBI Taxonomy" id="5643"/>
    <lineage>
        <taxon>Eukaryota</taxon>
        <taxon>Fungi</taxon>
        <taxon>Dikarya</taxon>
        <taxon>Basidiomycota</taxon>
        <taxon>Agaricomycotina</taxon>
        <taxon>Agaricomycetes</taxon>
        <taxon>Polyporales</taxon>
        <taxon>Polyporaceae</taxon>
        <taxon>Trametes</taxon>
    </lineage>
</organism>
<dbReference type="STRING" id="5643.A0A060SHP8"/>
<dbReference type="PROSITE" id="PS00571">
    <property type="entry name" value="AMIDASES"/>
    <property type="match status" value="1"/>
</dbReference>
<dbReference type="HOGENOM" id="CLU_009600_9_2_1"/>
<feature type="binding site" evidence="6">
    <location>
        <begin position="228"/>
        <end position="231"/>
    </location>
    <ligand>
        <name>substrate</name>
    </ligand>
</feature>
<dbReference type="OMA" id="WGETYNH"/>
<dbReference type="AlphaFoldDB" id="A0A060SHP8"/>
<feature type="binding site" evidence="6">
    <location>
        <position position="181"/>
    </location>
    <ligand>
        <name>substrate</name>
    </ligand>
</feature>
<dbReference type="EMBL" id="CCBP010000105">
    <property type="protein sequence ID" value="CDO71744.1"/>
    <property type="molecule type" value="Genomic_DNA"/>
</dbReference>
<feature type="domain" description="Amidase" evidence="7">
    <location>
        <begin position="76"/>
        <end position="602"/>
    </location>
</feature>
<comment type="catalytic activity">
    <reaction evidence="1">
        <text>a monocarboxylic acid amide + H2O = a monocarboxylate + NH4(+)</text>
        <dbReference type="Rhea" id="RHEA:12020"/>
        <dbReference type="ChEBI" id="CHEBI:15377"/>
        <dbReference type="ChEBI" id="CHEBI:28938"/>
        <dbReference type="ChEBI" id="CHEBI:35757"/>
        <dbReference type="ChEBI" id="CHEBI:83628"/>
        <dbReference type="EC" id="3.5.1.4"/>
    </reaction>
</comment>
<evidence type="ECO:0000256" key="1">
    <source>
        <dbReference type="ARBA" id="ARBA00001311"/>
    </source>
</evidence>